<dbReference type="Pfam" id="PF13205">
    <property type="entry name" value="Big_5"/>
    <property type="match status" value="1"/>
</dbReference>
<proteinExistence type="predicted"/>
<dbReference type="AlphaFoldDB" id="A0A1H3VST9"/>
<reference evidence="3 4" key="1">
    <citation type="submission" date="2016-10" db="EMBL/GenBank/DDBJ databases">
        <authorList>
            <person name="de Groot N.N."/>
        </authorList>
    </citation>
    <scope>NUCLEOTIDE SEQUENCE [LARGE SCALE GENOMIC DNA]</scope>
    <source>
        <strain evidence="3 4">DSM 23842</strain>
    </source>
</reference>
<evidence type="ECO:0000313" key="4">
    <source>
        <dbReference type="Proteomes" id="UP000198846"/>
    </source>
</evidence>
<evidence type="ECO:0000313" key="3">
    <source>
        <dbReference type="EMBL" id="SDZ77836.1"/>
    </source>
</evidence>
<organism evidence="3 4">
    <name type="scientific">Bizionia paragorgiae</name>
    <dbReference type="NCBI Taxonomy" id="283786"/>
    <lineage>
        <taxon>Bacteria</taxon>
        <taxon>Pseudomonadati</taxon>
        <taxon>Bacteroidota</taxon>
        <taxon>Flavobacteriia</taxon>
        <taxon>Flavobacteriales</taxon>
        <taxon>Flavobacteriaceae</taxon>
        <taxon>Bizionia</taxon>
    </lineage>
</organism>
<dbReference type="RefSeq" id="WP_092131400.1">
    <property type="nucleotide sequence ID" value="NZ_FNQK01000002.1"/>
</dbReference>
<sequence>MQTRLYNFLFIAVIGLIIVSCANRGSPSGGEMDITPPKIVKSIPENFSTNFKSKEIKIYFNEYIKIKNLSKQLIVSPPMENAPEITPLGTASKYITIKIHDTLKPNTTYAFNFGNSIVDNNEENPFTYYRYVLSTGDYIDSLTVKGSIKNALDFESDTYVSVALYEYNDTYSDSLIYKRTPDYVTNTLDSTTNFTIENVKAGTYMLRALKDKNSDNKFQQKTDKIAFYETPITVPNDSAFYKLNLFSEVSHYKASKPKLVSGEKIAFGFDGDYKHANITLLSQAPNSFKARTMKEEGKDTINYFYSPKLEVDSLIFKVANKMVVDTFTVRIKDNKRDSLVVTPFPKNAIKPNEDFTLSANIPFSRFDEQKMTIRDKDSVVVPYKVAYDSLQNTYRFNFDKTEENKYTIELLPEAITDFFENKNDTIKYSLRTLAANKYANIRVNLSNAVYPIILQLTNNKGEVKAEAYVTEPKPVDFEFLEANTYYLRAIFDTNKNGKYDTGNYLKGIQPERVSYADKVVEGRSGWDEIVNFTLLD</sequence>
<gene>
    <name evidence="3" type="ORF">SAMN04487990_10215</name>
</gene>
<dbReference type="Proteomes" id="UP000198846">
    <property type="component" value="Unassembled WGS sequence"/>
</dbReference>
<protein>
    <submittedName>
        <fullName evidence="3">Ig-like domain-containing protein</fullName>
    </submittedName>
</protein>
<keyword evidence="1" id="KW-0732">Signal</keyword>
<dbReference type="EMBL" id="FNQK01000002">
    <property type="protein sequence ID" value="SDZ77836.1"/>
    <property type="molecule type" value="Genomic_DNA"/>
</dbReference>
<dbReference type="InterPro" id="IPR032812">
    <property type="entry name" value="SbsA_Ig"/>
</dbReference>
<keyword evidence="4" id="KW-1185">Reference proteome</keyword>
<evidence type="ECO:0000259" key="2">
    <source>
        <dbReference type="Pfam" id="PF13205"/>
    </source>
</evidence>
<evidence type="ECO:0000256" key="1">
    <source>
        <dbReference type="ARBA" id="ARBA00022729"/>
    </source>
</evidence>
<feature type="domain" description="SbsA Ig-like" evidence="2">
    <location>
        <begin position="33"/>
        <end position="127"/>
    </location>
</feature>
<dbReference type="STRING" id="283786.SAMN04487990_10215"/>
<dbReference type="PROSITE" id="PS51257">
    <property type="entry name" value="PROKAR_LIPOPROTEIN"/>
    <property type="match status" value="1"/>
</dbReference>
<dbReference type="OrthoDB" id="9809989at2"/>
<accession>A0A1H3VST9</accession>
<name>A0A1H3VST9_BIZPA</name>